<dbReference type="AlphaFoldDB" id="V5Z7A4"/>
<evidence type="ECO:0000313" key="1">
    <source>
        <dbReference type="EMBL" id="CCG87129.1"/>
    </source>
</evidence>
<protein>
    <submittedName>
        <fullName evidence="1">UPF0187 protein</fullName>
    </submittedName>
</protein>
<keyword evidence="2" id="KW-1185">Reference proteome</keyword>
<dbReference type="Proteomes" id="UP000018217">
    <property type="component" value="Unassembled WGS sequence"/>
</dbReference>
<sequence>MPFGFAKNHLPLDALCTTIEINLREMNLEQDLSDTPQPDSCYRLT</sequence>
<organism evidence="1 2">
    <name type="scientific">Erwinia piriflorinigrans CFBP 5888</name>
    <dbReference type="NCBI Taxonomy" id="1161919"/>
    <lineage>
        <taxon>Bacteria</taxon>
        <taxon>Pseudomonadati</taxon>
        <taxon>Pseudomonadota</taxon>
        <taxon>Gammaproteobacteria</taxon>
        <taxon>Enterobacterales</taxon>
        <taxon>Erwiniaceae</taxon>
        <taxon>Erwinia</taxon>
    </lineage>
</organism>
<evidence type="ECO:0000313" key="2">
    <source>
        <dbReference type="Proteomes" id="UP000018217"/>
    </source>
</evidence>
<reference evidence="1 2" key="1">
    <citation type="journal article" date="2013" name="Syst. Appl. Microbiol.">
        <title>Phylogenetic position and virulence apparatus of the pear flower necrosis pathogen Erwinia piriflorinigrans CFBP 5888T as assessed by comparative genomics.</title>
        <authorList>
            <person name="Smits T.H."/>
            <person name="Rezzonico F."/>
            <person name="Lopez M.M."/>
            <person name="Blom J."/>
            <person name="Goesmann A."/>
            <person name="Frey J.E."/>
            <person name="Duffy B."/>
        </authorList>
    </citation>
    <scope>NUCLEOTIDE SEQUENCE [LARGE SCALE GENOMIC DNA]</scope>
    <source>
        <strain evidence="2">CFBP5888</strain>
    </source>
</reference>
<comment type="caution">
    <text evidence="1">The sequence shown here is derived from an EMBL/GenBank/DDBJ whole genome shotgun (WGS) entry which is preliminary data.</text>
</comment>
<dbReference type="EMBL" id="CAHS01000015">
    <property type="protein sequence ID" value="CCG87129.1"/>
    <property type="molecule type" value="Genomic_DNA"/>
</dbReference>
<accession>V5Z7A4</accession>
<name>V5Z7A4_9GAMM</name>
<gene>
    <name evidence="1" type="primary">yneE1</name>
    <name evidence="1" type="ORF">EPIR_1764</name>
</gene>
<proteinExistence type="predicted"/>